<evidence type="ECO:0000256" key="2">
    <source>
        <dbReference type="ARBA" id="ARBA00022803"/>
    </source>
</evidence>
<dbReference type="SMART" id="SM00028">
    <property type="entry name" value="TPR"/>
    <property type="match status" value="4"/>
</dbReference>
<dbReference type="InterPro" id="IPR050498">
    <property type="entry name" value="Ycf3"/>
</dbReference>
<evidence type="ECO:0000313" key="4">
    <source>
        <dbReference type="EMBL" id="MEW9502115.1"/>
    </source>
</evidence>
<evidence type="ECO:0000256" key="1">
    <source>
        <dbReference type="ARBA" id="ARBA00022737"/>
    </source>
</evidence>
<dbReference type="Proteomes" id="UP001556040">
    <property type="component" value="Unassembled WGS sequence"/>
</dbReference>
<dbReference type="InterPro" id="IPR013105">
    <property type="entry name" value="TPR_2"/>
</dbReference>
<dbReference type="EMBL" id="JBFMIA010000007">
    <property type="protein sequence ID" value="MEW9502115.1"/>
    <property type="molecule type" value="Genomic_DNA"/>
</dbReference>
<reference evidence="4 5" key="1">
    <citation type="journal article" date="1979" name="Int. J. Syst. Evol. Microbiol.">
        <title>Bacillus globisporus subsp. marinus subsp. nov.</title>
        <authorList>
            <person name="Liu H."/>
        </authorList>
    </citation>
    <scope>NUCLEOTIDE SEQUENCE [LARGE SCALE GENOMIC DNA]</scope>
    <source>
        <strain evidence="4 5">DSM 1297</strain>
    </source>
</reference>
<dbReference type="PANTHER" id="PTHR44858:SF1">
    <property type="entry name" value="UDP-N-ACETYLGLUCOSAMINE--PEPTIDE N-ACETYLGLUCOSAMINYLTRANSFERASE SPINDLY-RELATED"/>
    <property type="match status" value="1"/>
</dbReference>
<dbReference type="InterPro" id="IPR011990">
    <property type="entry name" value="TPR-like_helical_dom_sf"/>
</dbReference>
<dbReference type="Gene3D" id="1.25.40.10">
    <property type="entry name" value="Tetratricopeptide repeat domain"/>
    <property type="match status" value="2"/>
</dbReference>
<evidence type="ECO:0000256" key="3">
    <source>
        <dbReference type="PROSITE-ProRule" id="PRU00339"/>
    </source>
</evidence>
<organism evidence="4 5">
    <name type="scientific">Jeotgalibacillus marinus</name>
    <dbReference type="NCBI Taxonomy" id="86667"/>
    <lineage>
        <taxon>Bacteria</taxon>
        <taxon>Bacillati</taxon>
        <taxon>Bacillota</taxon>
        <taxon>Bacilli</taxon>
        <taxon>Bacillales</taxon>
        <taxon>Caryophanaceae</taxon>
        <taxon>Jeotgalibacillus</taxon>
    </lineage>
</organism>
<dbReference type="Pfam" id="PF14559">
    <property type="entry name" value="TPR_19"/>
    <property type="match status" value="1"/>
</dbReference>
<feature type="repeat" description="TPR" evidence="3">
    <location>
        <begin position="21"/>
        <end position="54"/>
    </location>
</feature>
<protein>
    <submittedName>
        <fullName evidence="4">Tetratricopeptide repeat protein</fullName>
    </submittedName>
</protein>
<keyword evidence="1" id="KW-0677">Repeat</keyword>
<dbReference type="PROSITE" id="PS50005">
    <property type="entry name" value="TPR"/>
    <property type="match status" value="2"/>
</dbReference>
<sequence length="495" mass="57406">MKNGSKRTEMTGKVLPFNLSGESYYRKGMTMYHRGQLDKALKYLTRAQDLEPEEPMIRLQMAIIETEIGEFKQSNERLKEIMDTIDPSMIEAHYLMANNFAHLGLFGEAYKHATAYLDRHGDGEFVEDAEDLLELLSLEEENEFDRDLEQDELIMHQEKANQHLADGEFKEAIELLEEVIERFPDYWTAYNNLALAYFYFGEKEQATALLTEVLNRNPGNLHALCNLAVFYYYQERTDELENLMDALEQVRPFLLEHRFKLGATFSLVGRHKQAYGWLKSLVKRGFEGDAGFYFWLSQSAWQTGHEKVAKEAWKRVLIDQPDKEGMEPWNGQMTERNDVLSESMYPEERLFVFFKEAQTDPSFLKVGAPSYLTETEHAYFAVLGQVHNILSDTNAVGPKVDALKRAHDVACKLSHTFNLTQQSHQGLFYMWFHIVYYGSEDGYSFKNVAALSAAVEYLWKKVRGEKVSQREMAEKYSTSTSSMRAYMDDLNEYLP</sequence>
<proteinExistence type="predicted"/>
<accession>A0ABV3Q441</accession>
<dbReference type="RefSeq" id="WP_367779603.1">
    <property type="nucleotide sequence ID" value="NZ_JBFMIA010000007.1"/>
</dbReference>
<evidence type="ECO:0000313" key="5">
    <source>
        <dbReference type="Proteomes" id="UP001556040"/>
    </source>
</evidence>
<comment type="caution">
    <text evidence="4">The sequence shown here is derived from an EMBL/GenBank/DDBJ whole genome shotgun (WGS) entry which is preliminary data.</text>
</comment>
<keyword evidence="5" id="KW-1185">Reference proteome</keyword>
<gene>
    <name evidence="4" type="ORF">AB1471_09935</name>
</gene>
<keyword evidence="2 3" id="KW-0802">TPR repeat</keyword>
<dbReference type="SUPFAM" id="SSF48452">
    <property type="entry name" value="TPR-like"/>
    <property type="match status" value="2"/>
</dbReference>
<feature type="repeat" description="TPR" evidence="3">
    <location>
        <begin position="187"/>
        <end position="220"/>
    </location>
</feature>
<dbReference type="InterPro" id="IPR019734">
    <property type="entry name" value="TPR_rpt"/>
</dbReference>
<dbReference type="PANTHER" id="PTHR44858">
    <property type="entry name" value="TETRATRICOPEPTIDE REPEAT PROTEIN 6"/>
    <property type="match status" value="1"/>
</dbReference>
<dbReference type="Pfam" id="PF07719">
    <property type="entry name" value="TPR_2"/>
    <property type="match status" value="1"/>
</dbReference>
<name>A0ABV3Q441_9BACL</name>